<feature type="transmembrane region" description="Helical" evidence="8">
    <location>
        <begin position="226"/>
        <end position="250"/>
    </location>
</feature>
<accession>A0A1G8YKM9</accession>
<dbReference type="PROSITE" id="PS51012">
    <property type="entry name" value="ABC_TM2"/>
    <property type="match status" value="1"/>
</dbReference>
<organism evidence="10 11">
    <name type="scientific">Aliiruegeria lutimaris</name>
    <dbReference type="NCBI Taxonomy" id="571298"/>
    <lineage>
        <taxon>Bacteria</taxon>
        <taxon>Pseudomonadati</taxon>
        <taxon>Pseudomonadota</taxon>
        <taxon>Alphaproteobacteria</taxon>
        <taxon>Rhodobacterales</taxon>
        <taxon>Roseobacteraceae</taxon>
        <taxon>Aliiruegeria</taxon>
    </lineage>
</organism>
<gene>
    <name evidence="10" type="ORF">SAMN04488026_102947</name>
</gene>
<dbReference type="EMBL" id="FNEK01000029">
    <property type="protein sequence ID" value="SDK03432.1"/>
    <property type="molecule type" value="Genomic_DNA"/>
</dbReference>
<dbReference type="Gene3D" id="3.40.1710.10">
    <property type="entry name" value="abc type-2 transporter like domain"/>
    <property type="match status" value="1"/>
</dbReference>
<dbReference type="InterPro" id="IPR013525">
    <property type="entry name" value="ABC2_TM"/>
</dbReference>
<keyword evidence="5 8" id="KW-0812">Transmembrane</keyword>
<dbReference type="GO" id="GO:0140359">
    <property type="term" value="F:ABC-type transporter activity"/>
    <property type="evidence" value="ECO:0007669"/>
    <property type="project" value="InterPro"/>
</dbReference>
<feature type="transmembrane region" description="Helical" evidence="8">
    <location>
        <begin position="177"/>
        <end position="200"/>
    </location>
</feature>
<comment type="subcellular location">
    <subcellularLocation>
        <location evidence="1">Cell membrane</location>
        <topology evidence="1">Multi-pass membrane protein</topology>
    </subcellularLocation>
</comment>
<evidence type="ECO:0000256" key="3">
    <source>
        <dbReference type="ARBA" id="ARBA00022448"/>
    </source>
</evidence>
<comment type="similarity">
    <text evidence="2">Belongs to the ABC-2 integral membrane protein family.</text>
</comment>
<dbReference type="OrthoDB" id="9784671at2"/>
<keyword evidence="4" id="KW-1003">Cell membrane</keyword>
<dbReference type="GO" id="GO:0005886">
    <property type="term" value="C:plasma membrane"/>
    <property type="evidence" value="ECO:0007669"/>
    <property type="project" value="UniProtKB-SubCell"/>
</dbReference>
<dbReference type="Proteomes" id="UP000199382">
    <property type="component" value="Unassembled WGS sequence"/>
</dbReference>
<keyword evidence="7 8" id="KW-0472">Membrane</keyword>
<protein>
    <submittedName>
        <fullName evidence="10">ABC-2 type transport system permease protein</fullName>
    </submittedName>
</protein>
<evidence type="ECO:0000256" key="4">
    <source>
        <dbReference type="ARBA" id="ARBA00022475"/>
    </source>
</evidence>
<evidence type="ECO:0000256" key="5">
    <source>
        <dbReference type="ARBA" id="ARBA00022692"/>
    </source>
</evidence>
<dbReference type="AlphaFoldDB" id="A0A1G8YKM9"/>
<name>A0A1G8YKM9_9RHOB</name>
<dbReference type="PANTHER" id="PTHR30294">
    <property type="entry name" value="MEMBRANE COMPONENT OF ABC TRANSPORTER YHHJ-RELATED"/>
    <property type="match status" value="1"/>
</dbReference>
<feature type="transmembrane region" description="Helical" evidence="8">
    <location>
        <begin position="256"/>
        <end position="280"/>
    </location>
</feature>
<sequence length="372" mass="40337">MNPRRFMALLIKESRQILRDPSTFLIALVLPLILLFLFGTAVSLDVREVRIGLALEDDSAVASSLGMAFRNSRWFDVTFARELASLEPELVAGKLRGIIVIPQDFGARMESGQAQATIQIITDGSLPNTASFVANYAQGVQTQWAQGEALDHGVAAERPINLIPRFWFNPELTSRDFLIPGSIAIVMSMIGTLLTALVVAREWERGTMEALMATPVAMSELLASKVLPYFILGLGSVALCTGLAVFVFGVPFRGSIPGLLAVSSAFLVPALGQGLLISAIAKNQFVASQMALLIGFLPSMVLSGFIFEIASMPVPIQIITYAVPARYLVPSLQTLFTVGDIWPMFLHSIAILLGFGLIYFALAIRVTHRRIA</sequence>
<dbReference type="InterPro" id="IPR047817">
    <property type="entry name" value="ABC2_TM_bact-type"/>
</dbReference>
<reference evidence="10 11" key="1">
    <citation type="submission" date="2016-10" db="EMBL/GenBank/DDBJ databases">
        <authorList>
            <person name="de Groot N.N."/>
        </authorList>
    </citation>
    <scope>NUCLEOTIDE SEQUENCE [LARGE SCALE GENOMIC DNA]</scope>
    <source>
        <strain evidence="10 11">DSM 25294</strain>
    </source>
</reference>
<keyword evidence="3" id="KW-0813">Transport</keyword>
<feature type="transmembrane region" description="Helical" evidence="8">
    <location>
        <begin position="292"/>
        <end position="321"/>
    </location>
</feature>
<evidence type="ECO:0000313" key="10">
    <source>
        <dbReference type="EMBL" id="SDK03432.1"/>
    </source>
</evidence>
<feature type="domain" description="ABC transmembrane type-2" evidence="9">
    <location>
        <begin position="130"/>
        <end position="370"/>
    </location>
</feature>
<proteinExistence type="inferred from homology"/>
<dbReference type="RefSeq" id="WP_093157446.1">
    <property type="nucleotide sequence ID" value="NZ_FNEK01000029.1"/>
</dbReference>
<evidence type="ECO:0000259" key="9">
    <source>
        <dbReference type="PROSITE" id="PS51012"/>
    </source>
</evidence>
<dbReference type="STRING" id="571298.SAMN04488026_102947"/>
<keyword evidence="6 8" id="KW-1133">Transmembrane helix</keyword>
<feature type="transmembrane region" description="Helical" evidence="8">
    <location>
        <begin position="341"/>
        <end position="362"/>
    </location>
</feature>
<evidence type="ECO:0000256" key="2">
    <source>
        <dbReference type="ARBA" id="ARBA00007783"/>
    </source>
</evidence>
<evidence type="ECO:0000313" key="11">
    <source>
        <dbReference type="Proteomes" id="UP000199382"/>
    </source>
</evidence>
<dbReference type="InterPro" id="IPR051449">
    <property type="entry name" value="ABC-2_transporter_component"/>
</dbReference>
<evidence type="ECO:0000256" key="7">
    <source>
        <dbReference type="ARBA" id="ARBA00023136"/>
    </source>
</evidence>
<evidence type="ECO:0000256" key="8">
    <source>
        <dbReference type="SAM" id="Phobius"/>
    </source>
</evidence>
<evidence type="ECO:0000256" key="1">
    <source>
        <dbReference type="ARBA" id="ARBA00004651"/>
    </source>
</evidence>
<keyword evidence="11" id="KW-1185">Reference proteome</keyword>
<dbReference type="Pfam" id="PF12698">
    <property type="entry name" value="ABC2_membrane_3"/>
    <property type="match status" value="1"/>
</dbReference>
<dbReference type="PANTHER" id="PTHR30294:SF29">
    <property type="entry name" value="MULTIDRUG ABC TRANSPORTER PERMEASE YBHS-RELATED"/>
    <property type="match status" value="1"/>
</dbReference>
<evidence type="ECO:0000256" key="6">
    <source>
        <dbReference type="ARBA" id="ARBA00022989"/>
    </source>
</evidence>